<dbReference type="PANTHER" id="PTHR47032">
    <property type="entry name" value="UDP-D-XYLOSE:L-FUCOSE ALPHA-1,3-D-XYLOSYLTRANSFERASE-RELATED"/>
    <property type="match status" value="1"/>
</dbReference>
<evidence type="ECO:0000313" key="3">
    <source>
        <dbReference type="Proteomes" id="UP000236286"/>
    </source>
</evidence>
<name>A0A2J7TK26_METSI</name>
<gene>
    <name evidence="2" type="ORF">CR492_05350</name>
</gene>
<dbReference type="OrthoDB" id="8453827at2"/>
<accession>A0A2J7TK26</accession>
<comment type="caution">
    <text evidence="2">The sequence shown here is derived from an EMBL/GenBank/DDBJ whole genome shotgun (WGS) entry which is preliminary data.</text>
</comment>
<dbReference type="EMBL" id="PDZR01000003">
    <property type="protein sequence ID" value="PNG27116.1"/>
    <property type="molecule type" value="Genomic_DNA"/>
</dbReference>
<dbReference type="InterPro" id="IPR052636">
    <property type="entry name" value="UDP-D-xylose:L-fucose_XylT"/>
</dbReference>
<dbReference type="GO" id="GO:0016757">
    <property type="term" value="F:glycosyltransferase activity"/>
    <property type="evidence" value="ECO:0007669"/>
    <property type="project" value="TreeGrafter"/>
</dbReference>
<dbReference type="RefSeq" id="WP_102842708.1">
    <property type="nucleotide sequence ID" value="NZ_PDZR01000003.1"/>
</dbReference>
<evidence type="ECO:0000313" key="2">
    <source>
        <dbReference type="EMBL" id="PNG27116.1"/>
    </source>
</evidence>
<feature type="domain" description="Nucleotide-diphospho-sugar transferase" evidence="1">
    <location>
        <begin position="34"/>
        <end position="215"/>
    </location>
</feature>
<dbReference type="AlphaFoldDB" id="A0A2J7TK26"/>
<evidence type="ECO:0000259" key="1">
    <source>
        <dbReference type="Pfam" id="PF03407"/>
    </source>
</evidence>
<protein>
    <recommendedName>
        <fullName evidence="1">Nucleotide-diphospho-sugar transferase domain-containing protein</fullName>
    </recommendedName>
</protein>
<reference evidence="2 3" key="1">
    <citation type="submission" date="2017-10" db="EMBL/GenBank/DDBJ databases">
        <title>Genome announcement of Methylocella silvestris TVC from permafrost.</title>
        <authorList>
            <person name="Wang J."/>
            <person name="Geng K."/>
            <person name="Ul-Haque F."/>
            <person name="Crombie A.T."/>
            <person name="Street L.E."/>
            <person name="Wookey P.A."/>
            <person name="Murrell J.C."/>
            <person name="Pratscher J."/>
        </authorList>
    </citation>
    <scope>NUCLEOTIDE SEQUENCE [LARGE SCALE GENOMIC DNA]</scope>
    <source>
        <strain evidence="2 3">TVC</strain>
    </source>
</reference>
<proteinExistence type="predicted"/>
<dbReference type="Proteomes" id="UP000236286">
    <property type="component" value="Unassembled WGS sequence"/>
</dbReference>
<dbReference type="InterPro" id="IPR005069">
    <property type="entry name" value="Nucl-diP-sugar_transferase"/>
</dbReference>
<dbReference type="PANTHER" id="PTHR47032:SF1">
    <property type="entry name" value="UDP-D-XYLOSE:L-FUCOSE ALPHA-1,3-D-XYLOSYLTRANSFERASE-RELATED"/>
    <property type="match status" value="1"/>
</dbReference>
<organism evidence="2 3">
    <name type="scientific">Methylocella silvestris</name>
    <dbReference type="NCBI Taxonomy" id="199596"/>
    <lineage>
        <taxon>Bacteria</taxon>
        <taxon>Pseudomonadati</taxon>
        <taxon>Pseudomonadota</taxon>
        <taxon>Alphaproteobacteria</taxon>
        <taxon>Hyphomicrobiales</taxon>
        <taxon>Beijerinckiaceae</taxon>
        <taxon>Methylocella</taxon>
    </lineage>
</organism>
<sequence length="288" mass="32202">MSTRIVTFANASFMPILDNWLACMARLGLAELATVVALDEATFAAMRARGVNALFRPPLSFRRGDFWLHRIDVIAEMLVAGDDIVHSDADAVWLRDPLARLTATSADLVFTQGTVFPSETLQRRGFVVCCGLMFIRSNAGAIEFWRNVRDVAVDVRDDQWAVNKVIDQSDCVWTLTDRYEAPCFDTVFHASRFIITGSMKDLAIEVLPHHEFPRLMELGENPFVAHPLADSPIDDKIDVLSESGLWFVDRPPRAVDRPDGGARSRAVARRVTIFSNWRAGRGKADAPR</sequence>
<dbReference type="Pfam" id="PF03407">
    <property type="entry name" value="Nucleotid_trans"/>
    <property type="match status" value="1"/>
</dbReference>